<feature type="region of interest" description="Disordered" evidence="2">
    <location>
        <begin position="1"/>
        <end position="85"/>
    </location>
</feature>
<dbReference type="EMBL" id="CAIIXF020000006">
    <property type="protein sequence ID" value="CAH1786049.1"/>
    <property type="molecule type" value="Genomic_DNA"/>
</dbReference>
<comment type="similarity">
    <text evidence="1">Belongs to the glycosyltransferase 77 family.</text>
</comment>
<sequence>DYTDEQDDIAHDDDDDNTDEHEEGDNHTDAVEQDDIAHDDDNDYTDKHEEGDNHTDAVEHDDIAHDDDNDHTDEDNLANEDGKNQDAIIVDSQIIIPNINISPERIENNKSDLKTTKSEMVNEKNKFYKLEPLPDLGETPSISSNDLNKGAYTLKQFLNMTITQTAPFYKEITMISKKWKQNDIISSLIVTRSYMDQLLNWLIAARLRLKPPISPILLYTPDYSIAKFFKDRQFDCVYLNTSDILKEHLYINLRQIWYLRIMVWKTINFIGFDVLNFDADALPLKNPFPLLKSPKVLSSDVVGAFVGNKPNYVKEEWNLNSAFCMGFMLFRRTRKTEAFWQNVNDFIFGSTKSKESTTRTDQSIINSVLHLMHVTWKKSIVNACSDSGPCLKETYQGMGSNGFRITTLPEQITCRFSCKITTHIHKVTIWHPIKNTVKGNVWFLVPDWQDKVKSSHATGTEFLKELADISKIDLSNFF</sequence>
<feature type="non-terminal residue" evidence="3">
    <location>
        <position position="1"/>
    </location>
</feature>
<feature type="compositionally biased region" description="Acidic residues" evidence="2">
    <location>
        <begin position="1"/>
        <end position="23"/>
    </location>
</feature>
<comment type="caution">
    <text evidence="3">The sequence shown here is derived from an EMBL/GenBank/DDBJ whole genome shotgun (WGS) entry which is preliminary data.</text>
</comment>
<keyword evidence="4" id="KW-1185">Reference proteome</keyword>
<dbReference type="InterPro" id="IPR005069">
    <property type="entry name" value="Nucl-diP-sugar_transferase"/>
</dbReference>
<proteinExistence type="inferred from homology"/>
<evidence type="ECO:0000256" key="2">
    <source>
        <dbReference type="SAM" id="MobiDB-lite"/>
    </source>
</evidence>
<feature type="compositionally biased region" description="Acidic residues" evidence="2">
    <location>
        <begin position="69"/>
        <end position="78"/>
    </location>
</feature>
<dbReference type="SUPFAM" id="SSF53448">
    <property type="entry name" value="Nucleotide-diphospho-sugar transferases"/>
    <property type="match status" value="1"/>
</dbReference>
<reference evidence="3" key="1">
    <citation type="submission" date="2022-03" db="EMBL/GenBank/DDBJ databases">
        <authorList>
            <person name="Martin C."/>
        </authorList>
    </citation>
    <scope>NUCLEOTIDE SEQUENCE</scope>
</reference>
<evidence type="ECO:0000313" key="3">
    <source>
        <dbReference type="EMBL" id="CAH1786049.1"/>
    </source>
</evidence>
<gene>
    <name evidence="3" type="ORF">OFUS_LOCUS12015</name>
</gene>
<feature type="compositionally biased region" description="Acidic residues" evidence="2">
    <location>
        <begin position="31"/>
        <end position="43"/>
    </location>
</feature>
<dbReference type="Proteomes" id="UP000749559">
    <property type="component" value="Unassembled WGS sequence"/>
</dbReference>
<evidence type="ECO:0000256" key="1">
    <source>
        <dbReference type="ARBA" id="ARBA00007033"/>
    </source>
</evidence>
<name>A0A8J1XWH3_OWEFU</name>
<protein>
    <submittedName>
        <fullName evidence="3">Uncharacterized protein</fullName>
    </submittedName>
</protein>
<feature type="compositionally biased region" description="Basic and acidic residues" evidence="2">
    <location>
        <begin position="44"/>
        <end position="68"/>
    </location>
</feature>
<organism evidence="3 4">
    <name type="scientific">Owenia fusiformis</name>
    <name type="common">Polychaete worm</name>
    <dbReference type="NCBI Taxonomy" id="6347"/>
    <lineage>
        <taxon>Eukaryota</taxon>
        <taxon>Metazoa</taxon>
        <taxon>Spiralia</taxon>
        <taxon>Lophotrochozoa</taxon>
        <taxon>Annelida</taxon>
        <taxon>Polychaeta</taxon>
        <taxon>Sedentaria</taxon>
        <taxon>Canalipalpata</taxon>
        <taxon>Sabellida</taxon>
        <taxon>Oweniida</taxon>
        <taxon>Oweniidae</taxon>
        <taxon>Owenia</taxon>
    </lineage>
</organism>
<dbReference type="AlphaFoldDB" id="A0A8J1XWH3"/>
<accession>A0A8J1XWH3</accession>
<dbReference type="Pfam" id="PF03407">
    <property type="entry name" value="Nucleotid_trans"/>
    <property type="match status" value="1"/>
</dbReference>
<evidence type="ECO:0000313" key="4">
    <source>
        <dbReference type="Proteomes" id="UP000749559"/>
    </source>
</evidence>
<dbReference type="OrthoDB" id="10070311at2759"/>
<dbReference type="InterPro" id="IPR029044">
    <property type="entry name" value="Nucleotide-diphossugar_trans"/>
</dbReference>